<evidence type="ECO:0000259" key="7">
    <source>
        <dbReference type="PROSITE" id="PS50885"/>
    </source>
</evidence>
<evidence type="ECO:0000313" key="8">
    <source>
        <dbReference type="EMBL" id="KTQ97273.1"/>
    </source>
</evidence>
<feature type="compositionally biased region" description="Basic and acidic residues" evidence="5">
    <location>
        <begin position="738"/>
        <end position="748"/>
    </location>
</feature>
<evidence type="ECO:0000256" key="5">
    <source>
        <dbReference type="SAM" id="MobiDB-lite"/>
    </source>
</evidence>
<feature type="compositionally biased region" description="Polar residues" evidence="5">
    <location>
        <begin position="403"/>
        <end position="439"/>
    </location>
</feature>
<dbReference type="Gene3D" id="1.10.287.950">
    <property type="entry name" value="Methyl-accepting chemotaxis protein"/>
    <property type="match status" value="1"/>
</dbReference>
<evidence type="ECO:0000256" key="3">
    <source>
        <dbReference type="PROSITE-ProRule" id="PRU00284"/>
    </source>
</evidence>
<evidence type="ECO:0008006" key="10">
    <source>
        <dbReference type="Google" id="ProtNLM"/>
    </source>
</evidence>
<evidence type="ECO:0000256" key="1">
    <source>
        <dbReference type="ARBA" id="ARBA00022500"/>
    </source>
</evidence>
<dbReference type="GO" id="GO:0006935">
    <property type="term" value="P:chemotaxis"/>
    <property type="evidence" value="ECO:0007669"/>
    <property type="project" value="UniProtKB-KW"/>
</dbReference>
<feature type="region of interest" description="Disordered" evidence="5">
    <location>
        <begin position="710"/>
        <end position="748"/>
    </location>
</feature>
<keyword evidence="3" id="KW-0807">Transducer</keyword>
<dbReference type="InterPro" id="IPR003660">
    <property type="entry name" value="HAMP_dom"/>
</dbReference>
<dbReference type="PRINTS" id="PR00260">
    <property type="entry name" value="CHEMTRNSDUCR"/>
</dbReference>
<dbReference type="Pfam" id="PF12729">
    <property type="entry name" value="4HB_MCP_1"/>
    <property type="match status" value="1"/>
</dbReference>
<dbReference type="Gene3D" id="6.10.340.10">
    <property type="match status" value="1"/>
</dbReference>
<dbReference type="GO" id="GO:0005886">
    <property type="term" value="C:plasma membrane"/>
    <property type="evidence" value="ECO:0007669"/>
    <property type="project" value="TreeGrafter"/>
</dbReference>
<dbReference type="InterPro" id="IPR051310">
    <property type="entry name" value="MCP_chemotaxis"/>
</dbReference>
<dbReference type="SMART" id="SM00304">
    <property type="entry name" value="HAMP"/>
    <property type="match status" value="1"/>
</dbReference>
<evidence type="ECO:0000259" key="6">
    <source>
        <dbReference type="PROSITE" id="PS50111"/>
    </source>
</evidence>
<dbReference type="GO" id="GO:0004888">
    <property type="term" value="F:transmembrane signaling receptor activity"/>
    <property type="evidence" value="ECO:0007669"/>
    <property type="project" value="InterPro"/>
</dbReference>
<name>A0A175RBF4_9HYPH</name>
<reference evidence="8 9" key="1">
    <citation type="journal article" date="2016" name="Front. Microbiol.">
        <title>Genomic Resource of Rice Seed Associated Bacteria.</title>
        <authorList>
            <person name="Midha S."/>
            <person name="Bansal K."/>
            <person name="Sharma S."/>
            <person name="Kumar N."/>
            <person name="Patil P.P."/>
            <person name="Chaudhry V."/>
            <person name="Patil P.B."/>
        </authorList>
    </citation>
    <scope>NUCLEOTIDE SEQUENCE [LARGE SCALE GENOMIC DNA]</scope>
    <source>
        <strain evidence="8 9">NS226</strain>
    </source>
</reference>
<dbReference type="InterPro" id="IPR024478">
    <property type="entry name" value="HlyB_4HB_MCP"/>
</dbReference>
<feature type="coiled-coil region" evidence="4">
    <location>
        <begin position="637"/>
        <end position="668"/>
    </location>
</feature>
<dbReference type="PATRIC" id="fig|401562.3.peg.183"/>
<dbReference type="Pfam" id="PF00672">
    <property type="entry name" value="HAMP"/>
    <property type="match status" value="1"/>
</dbReference>
<organism evidence="8 9">
    <name type="scientific">Aureimonas ureilytica</name>
    <dbReference type="NCBI Taxonomy" id="401562"/>
    <lineage>
        <taxon>Bacteria</taxon>
        <taxon>Pseudomonadati</taxon>
        <taxon>Pseudomonadota</taxon>
        <taxon>Alphaproteobacteria</taxon>
        <taxon>Hyphomicrobiales</taxon>
        <taxon>Aurantimonadaceae</taxon>
        <taxon>Aureimonas</taxon>
    </lineage>
</organism>
<comment type="similarity">
    <text evidence="2">Belongs to the methyl-accepting chemotaxis (MCP) protein family.</text>
</comment>
<dbReference type="PANTHER" id="PTHR43531">
    <property type="entry name" value="PROTEIN ICFG"/>
    <property type="match status" value="1"/>
</dbReference>
<feature type="domain" description="Methyl-accepting transducer" evidence="6">
    <location>
        <begin position="416"/>
        <end position="659"/>
    </location>
</feature>
<comment type="caution">
    <text evidence="8">The sequence shown here is derived from an EMBL/GenBank/DDBJ whole genome shotgun (WGS) entry which is preliminary data.</text>
</comment>
<accession>A0A175RBF4</accession>
<dbReference type="AlphaFoldDB" id="A0A175RBF4"/>
<feature type="domain" description="HAMP" evidence="7">
    <location>
        <begin position="331"/>
        <end position="383"/>
    </location>
</feature>
<dbReference type="SUPFAM" id="SSF58104">
    <property type="entry name" value="Methyl-accepting chemotaxis protein (MCP) signaling domain"/>
    <property type="match status" value="2"/>
</dbReference>
<dbReference type="PROSITE" id="PS50111">
    <property type="entry name" value="CHEMOTAXIS_TRANSDUC_2"/>
    <property type="match status" value="1"/>
</dbReference>
<dbReference type="SMART" id="SM00283">
    <property type="entry name" value="MA"/>
    <property type="match status" value="1"/>
</dbReference>
<dbReference type="PROSITE" id="PS50885">
    <property type="entry name" value="HAMP"/>
    <property type="match status" value="1"/>
</dbReference>
<evidence type="ECO:0000256" key="4">
    <source>
        <dbReference type="SAM" id="Coils"/>
    </source>
</evidence>
<dbReference type="GO" id="GO:0007165">
    <property type="term" value="P:signal transduction"/>
    <property type="evidence" value="ECO:0007669"/>
    <property type="project" value="UniProtKB-KW"/>
</dbReference>
<keyword evidence="1" id="KW-0145">Chemotaxis</keyword>
<dbReference type="CDD" id="cd06225">
    <property type="entry name" value="HAMP"/>
    <property type="match status" value="1"/>
</dbReference>
<keyword evidence="4" id="KW-0175">Coiled coil</keyword>
<dbReference type="Proteomes" id="UP000078272">
    <property type="component" value="Unassembled WGS sequence"/>
</dbReference>
<feature type="compositionally biased region" description="Low complexity" evidence="5">
    <location>
        <begin position="440"/>
        <end position="452"/>
    </location>
</feature>
<dbReference type="Pfam" id="PF00015">
    <property type="entry name" value="MCPsignal"/>
    <property type="match status" value="1"/>
</dbReference>
<sequence>MTIKAKLAGAFGGVLLLLGASGYMAVAGLGQTNAAMTSFTTGPFIQVQSGMEVAKAVTDTRRLTLRILLSSDRAMIDAYKSAVAQNWSTIETSLKHFEAATTGNDRESVTQFHALVDDFRKAADASMMQLEKANLEAGNTTILETQKAVDPIIGEIAGMRDSLRRDNALAQSQRLDDLASAIASARMAAVSAVILSDDAQIRASAALVNKSADTIAAQIDELAGIMPASYASTLAGMKSEWASAADILKQQAEIGVVNDFAKAQNILENQLTPTADKLSTFVQQLNHQLADTAVEVSAQAQTSYDTIRFDLIALIIGAVLVGAAAAVWISLSISRGLSKSVALAEAIGSGDLTQRAAITTRDEIGDLQLAMNGMSDKLSEIVSDVINSSSQVAAGARQSAMTAEQLSQGASEQAASTEQIGQGANEQAASTQQLSQGATEQAAAMEQASSAMEEMAANIRQNAENAGATAKIAGNASQNAQKSGVAVANSVDAMRTIAEKIRIVQEIARQTDLLALNAAIEAARAGAHGKGFAVVASEVRKLAERSQAAASEISSLSTSTLHVSEEAGRMLEQLVPDIQRTADLVAEISAACREQNSGAEQINQAIQQLDQVTQQVSNSATQIDQIAQQTSVAIQSLDQVTQQNASAANEMSATAEQLAAEARRLADRVSYFQLTGQRDRPAAPMSVVLDAPVARPVAAGDARTLQSQVGRFAASRPERTPQPSAQRSGFELDLGETDPQKGFERMSA</sequence>
<dbReference type="InterPro" id="IPR004090">
    <property type="entry name" value="Chemotax_Me-accpt_rcpt"/>
</dbReference>
<dbReference type="EMBL" id="LDPZ01000010">
    <property type="protein sequence ID" value="KTQ97273.1"/>
    <property type="molecule type" value="Genomic_DNA"/>
</dbReference>
<gene>
    <name evidence="8" type="ORF">NS226_04835</name>
</gene>
<dbReference type="PANTHER" id="PTHR43531:SF11">
    <property type="entry name" value="METHYL-ACCEPTING CHEMOTAXIS PROTEIN 3"/>
    <property type="match status" value="1"/>
</dbReference>
<protein>
    <recommendedName>
        <fullName evidence="10">Chemotaxis protein</fullName>
    </recommendedName>
</protein>
<dbReference type="InterPro" id="IPR004089">
    <property type="entry name" value="MCPsignal_dom"/>
</dbReference>
<evidence type="ECO:0000256" key="2">
    <source>
        <dbReference type="ARBA" id="ARBA00029447"/>
    </source>
</evidence>
<feature type="region of interest" description="Disordered" evidence="5">
    <location>
        <begin position="403"/>
        <end position="452"/>
    </location>
</feature>
<proteinExistence type="inferred from homology"/>
<dbReference type="STRING" id="401562.NS365_11250"/>
<evidence type="ECO:0000313" key="9">
    <source>
        <dbReference type="Proteomes" id="UP000078272"/>
    </source>
</evidence>